<comment type="similarity">
    <text evidence="1">Belongs to the peptidase C40 family.</text>
</comment>
<dbReference type="SUPFAM" id="SSF53955">
    <property type="entry name" value="Lysozyme-like"/>
    <property type="match status" value="1"/>
</dbReference>
<dbReference type="Pfam" id="PF01551">
    <property type="entry name" value="Peptidase_M23"/>
    <property type="match status" value="1"/>
</dbReference>
<dbReference type="CDD" id="cd13399">
    <property type="entry name" value="Slt35-like"/>
    <property type="match status" value="1"/>
</dbReference>
<dbReference type="Proteomes" id="UP000515512">
    <property type="component" value="Chromosome"/>
</dbReference>
<proteinExistence type="inferred from homology"/>
<keyword evidence="3" id="KW-0378">Hydrolase</keyword>
<dbReference type="InterPro" id="IPR016047">
    <property type="entry name" value="M23ase_b-sheet_dom"/>
</dbReference>
<organism evidence="6 7">
    <name type="scientific">Nocardia huaxiensis</name>
    <dbReference type="NCBI Taxonomy" id="2755382"/>
    <lineage>
        <taxon>Bacteria</taxon>
        <taxon>Bacillati</taxon>
        <taxon>Actinomycetota</taxon>
        <taxon>Actinomycetes</taxon>
        <taxon>Mycobacteriales</taxon>
        <taxon>Nocardiaceae</taxon>
        <taxon>Nocardia</taxon>
    </lineage>
</organism>
<dbReference type="PANTHER" id="PTHR21666:SF270">
    <property type="entry name" value="MUREIN HYDROLASE ACTIVATOR ENVC"/>
    <property type="match status" value="1"/>
</dbReference>
<keyword evidence="2" id="KW-0645">Protease</keyword>
<dbReference type="InterPro" id="IPR058593">
    <property type="entry name" value="ARB_07466-like_C"/>
</dbReference>
<name>A0A7D6VEJ1_9NOCA</name>
<dbReference type="InterPro" id="IPR011055">
    <property type="entry name" value="Dup_hybrid_motif"/>
</dbReference>
<accession>A0A7D6VEJ1</accession>
<dbReference type="GO" id="GO:0006508">
    <property type="term" value="P:proteolysis"/>
    <property type="evidence" value="ECO:0007669"/>
    <property type="project" value="UniProtKB-KW"/>
</dbReference>
<dbReference type="Gene3D" id="1.10.530.10">
    <property type="match status" value="1"/>
</dbReference>
<evidence type="ECO:0000313" key="6">
    <source>
        <dbReference type="EMBL" id="QLY34721.1"/>
    </source>
</evidence>
<evidence type="ECO:0000256" key="3">
    <source>
        <dbReference type="ARBA" id="ARBA00022801"/>
    </source>
</evidence>
<dbReference type="EMBL" id="CP059399">
    <property type="protein sequence ID" value="QLY34721.1"/>
    <property type="molecule type" value="Genomic_DNA"/>
</dbReference>
<evidence type="ECO:0000256" key="2">
    <source>
        <dbReference type="ARBA" id="ARBA00022670"/>
    </source>
</evidence>
<dbReference type="InterPro" id="IPR038765">
    <property type="entry name" value="Papain-like_cys_pep_sf"/>
</dbReference>
<dbReference type="CDD" id="cd12797">
    <property type="entry name" value="M23_peptidase"/>
    <property type="match status" value="1"/>
</dbReference>
<dbReference type="Pfam" id="PF01464">
    <property type="entry name" value="SLT"/>
    <property type="match status" value="1"/>
</dbReference>
<dbReference type="InterPro" id="IPR000064">
    <property type="entry name" value="NLP_P60_dom"/>
</dbReference>
<dbReference type="KEGG" id="nhu:H0264_28060"/>
<dbReference type="PROSITE" id="PS51935">
    <property type="entry name" value="NLPC_P60"/>
    <property type="match status" value="1"/>
</dbReference>
<dbReference type="SUPFAM" id="SSF54001">
    <property type="entry name" value="Cysteine proteinases"/>
    <property type="match status" value="1"/>
</dbReference>
<dbReference type="GO" id="GO:0004222">
    <property type="term" value="F:metalloendopeptidase activity"/>
    <property type="evidence" value="ECO:0007669"/>
    <property type="project" value="TreeGrafter"/>
</dbReference>
<keyword evidence="7" id="KW-1185">Reference proteome</keyword>
<evidence type="ECO:0000256" key="4">
    <source>
        <dbReference type="ARBA" id="ARBA00022807"/>
    </source>
</evidence>
<keyword evidence="4" id="KW-0788">Thiol protease</keyword>
<reference evidence="6 7" key="1">
    <citation type="submission" date="2020-07" db="EMBL/GenBank/DDBJ databases">
        <authorList>
            <person name="Zhuang K."/>
            <person name="Ran Y."/>
        </authorList>
    </citation>
    <scope>NUCLEOTIDE SEQUENCE [LARGE SCALE GENOMIC DNA]</scope>
    <source>
        <strain evidence="6 7">WCH-YHL-001</strain>
    </source>
</reference>
<evidence type="ECO:0000256" key="1">
    <source>
        <dbReference type="ARBA" id="ARBA00007074"/>
    </source>
</evidence>
<dbReference type="InterPro" id="IPR050570">
    <property type="entry name" value="Cell_wall_metabolism_enzyme"/>
</dbReference>
<sequence>MRGVITDDAFPDHRAGRAVEFIVGADQAKGDQIVAYLQENAAAFRIDYLIWKQRSWTPDAAAAIAWTPLEDRGDAARNRTDRVQVTIKEQSGSTTSASPEVSLAAVNEAGRLSGLGRRQYPLAAGTFTVSDVFGSRGGNHLGVDMAASDGTPIYAAADGLVVAAGPASGFGVWVVIDSLDESGRRYSTVYGHMWDSGIFVKTGDIVAMGQHIANVGNNGESSGAHLHFEVVPGGRLTGGSQVDPIAWLGGASLPAPSATYCENGFGTAGGNLASGKVPAELEIWYRRAGSLCPEISASLLAAQGQAESGFRRGLTSPAGAQGLAQFLPTTATASAPDGQPYVIDADGNGTASVWDDGDAIIGQGRYMCTIAATIKGWMQEGKVSGDLTELTIAAYNAGEGAVLASGGMPSQYAAHFSETRPYVARIMAAEASFRSVTSGGRFIPDAAADLGPQIVEAGREWIGTPYAFGGGGTSGPSNGGFDAAGFTTAAVFSASGGTITLPGTAEQQWERGTEVELIKAKAGDLVFGTFGPRGPATVGIYLGNGRMLHAESDRGVAEVPLLNGMKARRIGQ</sequence>
<dbReference type="PANTHER" id="PTHR21666">
    <property type="entry name" value="PEPTIDASE-RELATED"/>
    <property type="match status" value="1"/>
</dbReference>
<dbReference type="Gene3D" id="3.90.1720.10">
    <property type="entry name" value="endopeptidase domain like (from Nostoc punctiforme)"/>
    <property type="match status" value="1"/>
</dbReference>
<dbReference type="Pfam" id="PF00877">
    <property type="entry name" value="NLPC_P60"/>
    <property type="match status" value="1"/>
</dbReference>
<dbReference type="GO" id="GO:0008234">
    <property type="term" value="F:cysteine-type peptidase activity"/>
    <property type="evidence" value="ECO:0007669"/>
    <property type="project" value="UniProtKB-KW"/>
</dbReference>
<evidence type="ECO:0000259" key="5">
    <source>
        <dbReference type="PROSITE" id="PS51935"/>
    </source>
</evidence>
<feature type="domain" description="NlpC/P60" evidence="5">
    <location>
        <begin position="448"/>
        <end position="572"/>
    </location>
</feature>
<dbReference type="InterPro" id="IPR008258">
    <property type="entry name" value="Transglycosylase_SLT_dom_1"/>
</dbReference>
<dbReference type="AlphaFoldDB" id="A0A7D6VEJ1"/>
<dbReference type="SUPFAM" id="SSF51261">
    <property type="entry name" value="Duplicated hybrid motif"/>
    <property type="match status" value="1"/>
</dbReference>
<evidence type="ECO:0000313" key="7">
    <source>
        <dbReference type="Proteomes" id="UP000515512"/>
    </source>
</evidence>
<dbReference type="Gene3D" id="2.70.70.10">
    <property type="entry name" value="Glucose Permease (Domain IIA)"/>
    <property type="match status" value="1"/>
</dbReference>
<dbReference type="Pfam" id="PF26571">
    <property type="entry name" value="VldE"/>
    <property type="match status" value="1"/>
</dbReference>
<dbReference type="InterPro" id="IPR023346">
    <property type="entry name" value="Lysozyme-like_dom_sf"/>
</dbReference>
<protein>
    <submittedName>
        <fullName evidence="6">Peptidoglycan DD-metalloendopeptidase family protein</fullName>
    </submittedName>
</protein>
<gene>
    <name evidence="6" type="ORF">H0264_28060</name>
</gene>